<dbReference type="PANTHER" id="PTHR21198:SF7">
    <property type="entry name" value="ASPARTATE-GLUTAMATE RACEMASE FAMILY"/>
    <property type="match status" value="1"/>
</dbReference>
<dbReference type="SUPFAM" id="SSF53681">
    <property type="entry name" value="Aspartate/glutamate racemase"/>
    <property type="match status" value="2"/>
</dbReference>
<comment type="similarity">
    <text evidence="1">Belongs to the aspartate/glutamate racemases family.</text>
</comment>
<dbReference type="STRING" id="426701.SAMN04488098_10178"/>
<proteinExistence type="inferred from homology"/>
<accession>A0A1G8ZXX2</accession>
<keyword evidence="4" id="KW-1185">Reference proteome</keyword>
<sequence length="231" mass="25559">MNTNIIGVLGGMGPLATASFFRKIIEETEVTKDQDHYRVIIDSNPKIPDRTKAILYGGESPLLEMIKTAQNLEQSGATVLAMPCITAHYFHEEIQKHVSIPFYHVLQGLDDYLADNFASVTKIGVLSTTATKETELFQTYIKSKSVLFPDQSVQEEKVMRAIFGENGIKQGNSGEYPKQLLKEAADQLIDEMGCELIIGGCTEVELVLGSDDLSVPFIDPMRAAARMLTER</sequence>
<dbReference type="OrthoDB" id="9803739at2"/>
<evidence type="ECO:0000256" key="2">
    <source>
        <dbReference type="ARBA" id="ARBA00023235"/>
    </source>
</evidence>
<reference evidence="4" key="1">
    <citation type="submission" date="2016-10" db="EMBL/GenBank/DDBJ databases">
        <authorList>
            <person name="Varghese N."/>
            <person name="Submissions S."/>
        </authorList>
    </citation>
    <scope>NUCLEOTIDE SEQUENCE [LARGE SCALE GENOMIC DNA]</scope>
    <source>
        <strain evidence="4">DSM 19181</strain>
    </source>
</reference>
<dbReference type="InterPro" id="IPR004380">
    <property type="entry name" value="Asp_race"/>
</dbReference>
<evidence type="ECO:0000313" key="3">
    <source>
        <dbReference type="EMBL" id="SDK19989.1"/>
    </source>
</evidence>
<name>A0A1G8ZXX2_9LACT</name>
<dbReference type="Proteomes" id="UP000199433">
    <property type="component" value="Unassembled WGS sequence"/>
</dbReference>
<dbReference type="AlphaFoldDB" id="A0A1G8ZXX2"/>
<protein>
    <submittedName>
        <fullName evidence="3">Aspartate racemase</fullName>
    </submittedName>
</protein>
<dbReference type="Pfam" id="PF01177">
    <property type="entry name" value="Asp_Glu_race"/>
    <property type="match status" value="1"/>
</dbReference>
<keyword evidence="2" id="KW-0413">Isomerase</keyword>
<dbReference type="GO" id="GO:0047661">
    <property type="term" value="F:amino-acid racemase activity"/>
    <property type="evidence" value="ECO:0007669"/>
    <property type="project" value="InterPro"/>
</dbReference>
<dbReference type="InterPro" id="IPR001920">
    <property type="entry name" value="Asp/Glu_race"/>
</dbReference>
<evidence type="ECO:0000313" key="4">
    <source>
        <dbReference type="Proteomes" id="UP000199433"/>
    </source>
</evidence>
<dbReference type="RefSeq" id="WP_091266433.1">
    <property type="nucleotide sequence ID" value="NZ_FNFK01000017.1"/>
</dbReference>
<organism evidence="3 4">
    <name type="scientific">Alkalibacterium thalassium</name>
    <dbReference type="NCBI Taxonomy" id="426701"/>
    <lineage>
        <taxon>Bacteria</taxon>
        <taxon>Bacillati</taxon>
        <taxon>Bacillota</taxon>
        <taxon>Bacilli</taxon>
        <taxon>Lactobacillales</taxon>
        <taxon>Carnobacteriaceae</taxon>
        <taxon>Alkalibacterium</taxon>
    </lineage>
</organism>
<dbReference type="EMBL" id="FNFK01000017">
    <property type="protein sequence ID" value="SDK19989.1"/>
    <property type="molecule type" value="Genomic_DNA"/>
</dbReference>
<dbReference type="PANTHER" id="PTHR21198">
    <property type="entry name" value="GLUTAMATE RACEMASE"/>
    <property type="match status" value="1"/>
</dbReference>
<dbReference type="InterPro" id="IPR015942">
    <property type="entry name" value="Asp/Glu/hydantoin_racemase"/>
</dbReference>
<dbReference type="Gene3D" id="3.40.50.1860">
    <property type="match status" value="2"/>
</dbReference>
<dbReference type="NCBIfam" id="TIGR00035">
    <property type="entry name" value="asp_race"/>
    <property type="match status" value="1"/>
</dbReference>
<evidence type="ECO:0000256" key="1">
    <source>
        <dbReference type="ARBA" id="ARBA00007847"/>
    </source>
</evidence>
<gene>
    <name evidence="3" type="ORF">SAMN04488098_10178</name>
</gene>